<dbReference type="Proteomes" id="UP000317238">
    <property type="component" value="Unassembled WGS sequence"/>
</dbReference>
<keyword evidence="6" id="KW-1185">Reference proteome</keyword>
<evidence type="ECO:0000256" key="3">
    <source>
        <dbReference type="ARBA" id="ARBA00023315"/>
    </source>
</evidence>
<gene>
    <name evidence="5" type="ORF">Pan14r_31050</name>
</gene>
<comment type="pathway">
    <text evidence="1">Lipid metabolism.</text>
</comment>
<evidence type="ECO:0000313" key="6">
    <source>
        <dbReference type="Proteomes" id="UP000317238"/>
    </source>
</evidence>
<evidence type="ECO:0000256" key="2">
    <source>
        <dbReference type="ARBA" id="ARBA00022679"/>
    </source>
</evidence>
<organism evidence="5 6">
    <name type="scientific">Crateriforma conspicua</name>
    <dbReference type="NCBI Taxonomy" id="2527996"/>
    <lineage>
        <taxon>Bacteria</taxon>
        <taxon>Pseudomonadati</taxon>
        <taxon>Planctomycetota</taxon>
        <taxon>Planctomycetia</taxon>
        <taxon>Planctomycetales</taxon>
        <taxon>Planctomycetaceae</taxon>
        <taxon>Crateriforma</taxon>
    </lineage>
</organism>
<dbReference type="OrthoDB" id="9806008at2"/>
<dbReference type="PANTHER" id="PTHR10434">
    <property type="entry name" value="1-ACYL-SN-GLYCEROL-3-PHOSPHATE ACYLTRANSFERASE"/>
    <property type="match status" value="1"/>
</dbReference>
<dbReference type="SMART" id="SM00563">
    <property type="entry name" value="PlsC"/>
    <property type="match status" value="1"/>
</dbReference>
<sequence>MTVVLSRPYEFIPPHRGDRWPSFIQAFRLIDWHLRRKEGVVEHECRNLDAFREVLDSRQSILLTPNHCRYADPIVLGWPARVVKTHLYAMASWHLFNTTSFESFALRRMGAFSINREGNDKQAVDKAIEYLVEAKRPLVVFPEGTTNRTNDQLKPLLDGVAFIARRAAKKRQKQDGGNVVALPVALKYLCLDDIESWADHQLGRLESQLGWRQTGRRDIIGRTMRLVEGMLALKEIEYTGTSASGPLPERRDRLMHFLLNDAEAKMEMTSPSASDVRERVRKIRSRVVGHYFSLSESEMQSQRPSLLEIAEEADFAQNLLSFPDCYLSPGEITDTRILETIQRIQESIYGKADQTMRLKVIVEFADAIEVSDQRPPRGEADPLLESIRTSLSGMLDRLSGEARLIG</sequence>
<dbReference type="RefSeq" id="WP_145302625.1">
    <property type="nucleotide sequence ID" value="NZ_CP036319.1"/>
</dbReference>
<dbReference type="Pfam" id="PF01553">
    <property type="entry name" value="Acyltransferase"/>
    <property type="match status" value="1"/>
</dbReference>
<accession>A0A5C5Y528</accession>
<evidence type="ECO:0000256" key="1">
    <source>
        <dbReference type="ARBA" id="ARBA00005189"/>
    </source>
</evidence>
<evidence type="ECO:0000313" key="5">
    <source>
        <dbReference type="EMBL" id="TWT70797.1"/>
    </source>
</evidence>
<dbReference type="InterPro" id="IPR002123">
    <property type="entry name" value="Plipid/glycerol_acylTrfase"/>
</dbReference>
<evidence type="ECO:0000259" key="4">
    <source>
        <dbReference type="SMART" id="SM00563"/>
    </source>
</evidence>
<name>A0A5C5Y528_9PLAN</name>
<feature type="domain" description="Phospholipid/glycerol acyltransferase" evidence="4">
    <location>
        <begin position="61"/>
        <end position="189"/>
    </location>
</feature>
<keyword evidence="2 5" id="KW-0808">Transferase</keyword>
<dbReference type="AlphaFoldDB" id="A0A5C5Y528"/>
<dbReference type="PANTHER" id="PTHR10434:SF40">
    <property type="entry name" value="1-ACYL-SN-GLYCEROL-3-PHOSPHATE ACYLTRANSFERASE"/>
    <property type="match status" value="1"/>
</dbReference>
<protein>
    <submittedName>
        <fullName evidence="5">Acyltransferase</fullName>
    </submittedName>
</protein>
<proteinExistence type="predicted"/>
<dbReference type="GO" id="GO:0006654">
    <property type="term" value="P:phosphatidic acid biosynthetic process"/>
    <property type="evidence" value="ECO:0007669"/>
    <property type="project" value="TreeGrafter"/>
</dbReference>
<dbReference type="EMBL" id="SJPL01000001">
    <property type="protein sequence ID" value="TWT70797.1"/>
    <property type="molecule type" value="Genomic_DNA"/>
</dbReference>
<keyword evidence="3 5" id="KW-0012">Acyltransferase</keyword>
<reference evidence="5 6" key="1">
    <citation type="submission" date="2019-02" db="EMBL/GenBank/DDBJ databases">
        <title>Deep-cultivation of Planctomycetes and their phenomic and genomic characterization uncovers novel biology.</title>
        <authorList>
            <person name="Wiegand S."/>
            <person name="Jogler M."/>
            <person name="Boedeker C."/>
            <person name="Pinto D."/>
            <person name="Vollmers J."/>
            <person name="Rivas-Marin E."/>
            <person name="Kohn T."/>
            <person name="Peeters S.H."/>
            <person name="Heuer A."/>
            <person name="Rast P."/>
            <person name="Oberbeckmann S."/>
            <person name="Bunk B."/>
            <person name="Jeske O."/>
            <person name="Meyerdierks A."/>
            <person name="Storesund J.E."/>
            <person name="Kallscheuer N."/>
            <person name="Luecker S."/>
            <person name="Lage O.M."/>
            <person name="Pohl T."/>
            <person name="Merkel B.J."/>
            <person name="Hornburger P."/>
            <person name="Mueller R.-W."/>
            <person name="Bruemmer F."/>
            <person name="Labrenz M."/>
            <person name="Spormann A.M."/>
            <person name="Op Den Camp H."/>
            <person name="Overmann J."/>
            <person name="Amann R."/>
            <person name="Jetten M.S.M."/>
            <person name="Mascher T."/>
            <person name="Medema M.H."/>
            <person name="Devos D.P."/>
            <person name="Kaster A.-K."/>
            <person name="Ovreas L."/>
            <person name="Rohde M."/>
            <person name="Galperin M.Y."/>
            <person name="Jogler C."/>
        </authorList>
    </citation>
    <scope>NUCLEOTIDE SEQUENCE [LARGE SCALE GENOMIC DNA]</scope>
    <source>
        <strain evidence="5 6">Pan14r</strain>
    </source>
</reference>
<dbReference type="SUPFAM" id="SSF69593">
    <property type="entry name" value="Glycerol-3-phosphate (1)-acyltransferase"/>
    <property type="match status" value="1"/>
</dbReference>
<comment type="caution">
    <text evidence="5">The sequence shown here is derived from an EMBL/GenBank/DDBJ whole genome shotgun (WGS) entry which is preliminary data.</text>
</comment>
<dbReference type="CDD" id="cd07989">
    <property type="entry name" value="LPLAT_AGPAT-like"/>
    <property type="match status" value="1"/>
</dbReference>
<dbReference type="GO" id="GO:0003841">
    <property type="term" value="F:1-acylglycerol-3-phosphate O-acyltransferase activity"/>
    <property type="evidence" value="ECO:0007669"/>
    <property type="project" value="TreeGrafter"/>
</dbReference>